<keyword evidence="2" id="KW-1185">Reference proteome</keyword>
<protein>
    <submittedName>
        <fullName evidence="1">Uncharacterized protein</fullName>
    </submittedName>
</protein>
<reference evidence="1 2" key="1">
    <citation type="submission" date="2017-11" db="EMBL/GenBank/DDBJ databases">
        <title>De-novo sequencing of pomegranate (Punica granatum L.) genome.</title>
        <authorList>
            <person name="Akparov Z."/>
            <person name="Amiraslanov A."/>
            <person name="Hajiyeva S."/>
            <person name="Abbasov M."/>
            <person name="Kaur K."/>
            <person name="Hamwieh A."/>
            <person name="Solovyev V."/>
            <person name="Salamov A."/>
            <person name="Braich B."/>
            <person name="Kosarev P."/>
            <person name="Mahmoud A."/>
            <person name="Hajiyev E."/>
            <person name="Babayeva S."/>
            <person name="Izzatullayeva V."/>
            <person name="Mammadov A."/>
            <person name="Mammadov A."/>
            <person name="Sharifova S."/>
            <person name="Ojaghi J."/>
            <person name="Eynullazada K."/>
            <person name="Bayramov B."/>
            <person name="Abdulazimova A."/>
            <person name="Shahmuradov I."/>
        </authorList>
    </citation>
    <scope>NUCLEOTIDE SEQUENCE [LARGE SCALE GENOMIC DNA]</scope>
    <source>
        <strain evidence="2">cv. AG2017</strain>
        <tissue evidence="1">Leaf</tissue>
    </source>
</reference>
<evidence type="ECO:0000313" key="2">
    <source>
        <dbReference type="Proteomes" id="UP000233551"/>
    </source>
</evidence>
<gene>
    <name evidence="1" type="ORF">CRG98_037746</name>
</gene>
<dbReference type="AlphaFoldDB" id="A0A2I0IEU1"/>
<proteinExistence type="predicted"/>
<accession>A0A2I0IEU1</accession>
<organism evidence="1 2">
    <name type="scientific">Punica granatum</name>
    <name type="common">Pomegranate</name>
    <dbReference type="NCBI Taxonomy" id="22663"/>
    <lineage>
        <taxon>Eukaryota</taxon>
        <taxon>Viridiplantae</taxon>
        <taxon>Streptophyta</taxon>
        <taxon>Embryophyta</taxon>
        <taxon>Tracheophyta</taxon>
        <taxon>Spermatophyta</taxon>
        <taxon>Magnoliopsida</taxon>
        <taxon>eudicotyledons</taxon>
        <taxon>Gunneridae</taxon>
        <taxon>Pentapetalae</taxon>
        <taxon>rosids</taxon>
        <taxon>malvids</taxon>
        <taxon>Myrtales</taxon>
        <taxon>Lythraceae</taxon>
        <taxon>Punica</taxon>
    </lineage>
</organism>
<name>A0A2I0IEU1_PUNGR</name>
<dbReference type="EMBL" id="PGOL01003267">
    <property type="protein sequence ID" value="PKI41876.1"/>
    <property type="molecule type" value="Genomic_DNA"/>
</dbReference>
<comment type="caution">
    <text evidence="1">The sequence shown here is derived from an EMBL/GenBank/DDBJ whole genome shotgun (WGS) entry which is preliminary data.</text>
</comment>
<dbReference type="Proteomes" id="UP000233551">
    <property type="component" value="Unassembled WGS sequence"/>
</dbReference>
<evidence type="ECO:0000313" key="1">
    <source>
        <dbReference type="EMBL" id="PKI41876.1"/>
    </source>
</evidence>
<sequence length="120" mass="12607">MSAAAGSGAAESSTDDSASAAENAWRAFSGCAEGCFCSETEHVINERGLVCGLEPGPRPRPSLGFDNIGLERFVGIIRPGGVGKLRWIAPIGLGWTSPGLYPSVVVIEQIREPDVRATFM</sequence>